<comment type="caution">
    <text evidence="6">The sequence shown here is derived from an EMBL/GenBank/DDBJ whole genome shotgun (WGS) entry which is preliminary data.</text>
</comment>
<dbReference type="GO" id="GO:0003924">
    <property type="term" value="F:GTPase activity"/>
    <property type="evidence" value="ECO:0007669"/>
    <property type="project" value="InterPro"/>
</dbReference>
<dbReference type="GO" id="GO:0031683">
    <property type="term" value="F:G-protein beta/gamma-subunit complex binding"/>
    <property type="evidence" value="ECO:0007669"/>
    <property type="project" value="InterPro"/>
</dbReference>
<accession>A0AAD6SIS2</accession>
<evidence type="ECO:0000256" key="3">
    <source>
        <dbReference type="ARBA" id="ARBA00023134"/>
    </source>
</evidence>
<dbReference type="GO" id="GO:0005525">
    <property type="term" value="F:GTP binding"/>
    <property type="evidence" value="ECO:0007669"/>
    <property type="project" value="UniProtKB-KW"/>
</dbReference>
<keyword evidence="4" id="KW-0807">Transducer</keyword>
<dbReference type="InterPro" id="IPR027417">
    <property type="entry name" value="P-loop_NTPase"/>
</dbReference>
<gene>
    <name evidence="6" type="ORF">C8F04DRAFT_1291339</name>
</gene>
<dbReference type="InterPro" id="IPR001019">
    <property type="entry name" value="Gprotein_alpha_su"/>
</dbReference>
<dbReference type="GO" id="GO:0007188">
    <property type="term" value="P:adenylate cyclase-modulating G protein-coupled receptor signaling pathway"/>
    <property type="evidence" value="ECO:0007669"/>
    <property type="project" value="TreeGrafter"/>
</dbReference>
<keyword evidence="1" id="KW-0479">Metal-binding</keyword>
<dbReference type="SUPFAM" id="SSF52540">
    <property type="entry name" value="P-loop containing nucleoside triphosphate hydrolases"/>
    <property type="match status" value="1"/>
</dbReference>
<name>A0AAD6SIS2_9AGAR</name>
<evidence type="ECO:0000256" key="1">
    <source>
        <dbReference type="ARBA" id="ARBA00022723"/>
    </source>
</evidence>
<dbReference type="GO" id="GO:0005737">
    <property type="term" value="C:cytoplasm"/>
    <property type="evidence" value="ECO:0007669"/>
    <property type="project" value="TreeGrafter"/>
</dbReference>
<proteinExistence type="predicted"/>
<dbReference type="Pfam" id="PF00503">
    <property type="entry name" value="G-alpha"/>
    <property type="match status" value="1"/>
</dbReference>
<dbReference type="PANTHER" id="PTHR10218">
    <property type="entry name" value="GTP-BINDING PROTEIN ALPHA SUBUNIT"/>
    <property type="match status" value="1"/>
</dbReference>
<dbReference type="AlphaFoldDB" id="A0AAD6SIS2"/>
<evidence type="ECO:0000313" key="7">
    <source>
        <dbReference type="Proteomes" id="UP001218188"/>
    </source>
</evidence>
<reference evidence="6" key="1">
    <citation type="submission" date="2023-03" db="EMBL/GenBank/DDBJ databases">
        <title>Massive genome expansion in bonnet fungi (Mycena s.s.) driven by repeated elements and novel gene families across ecological guilds.</title>
        <authorList>
            <consortium name="Lawrence Berkeley National Laboratory"/>
            <person name="Harder C.B."/>
            <person name="Miyauchi S."/>
            <person name="Viragh M."/>
            <person name="Kuo A."/>
            <person name="Thoen E."/>
            <person name="Andreopoulos B."/>
            <person name="Lu D."/>
            <person name="Skrede I."/>
            <person name="Drula E."/>
            <person name="Henrissat B."/>
            <person name="Morin E."/>
            <person name="Kohler A."/>
            <person name="Barry K."/>
            <person name="LaButti K."/>
            <person name="Morin E."/>
            <person name="Salamov A."/>
            <person name="Lipzen A."/>
            <person name="Mereny Z."/>
            <person name="Hegedus B."/>
            <person name="Baldrian P."/>
            <person name="Stursova M."/>
            <person name="Weitz H."/>
            <person name="Taylor A."/>
            <person name="Grigoriev I.V."/>
            <person name="Nagy L.G."/>
            <person name="Martin F."/>
            <person name="Kauserud H."/>
        </authorList>
    </citation>
    <scope>NUCLEOTIDE SEQUENCE</scope>
    <source>
        <strain evidence="6">CBHHK200</strain>
    </source>
</reference>
<dbReference type="PANTHER" id="PTHR10218:SF302">
    <property type="entry name" value="GUANINE NUCLEOTIDE-BINDING PROTEIN ALPHA-5 SUBUNIT"/>
    <property type="match status" value="1"/>
</dbReference>
<sequence>MKTSSRSHSRLAKAQSLRIDATLKKDRKWFSKHVNILVLGTAELEKATLMRHVEILHGGYPEGNRKALGIIIRANIIETARQLVSSLPDTTFTTLESARCRQEIMSHPPATSILTTALVWAINTLWTDETIRNASPLPPSTVYFFDSITRISAVEFVPTDTDILQCLSPVNLPLDRVTLLNPNYSLICPRQGLATRYKWLSSFEGTRGVLFVFDLCTYDEPEKMRAAVALFDYIATAPWFARSIIHLVLTRYADLPTKLAASPLGAVYPDYVHTDAIDPSTATKYLLSRFVALARCRDSTVYPSLVDVMDADSVNRLLVMLSTTLGSQLVSVLH</sequence>
<protein>
    <submittedName>
        <fullName evidence="6">Guanine nucleotide binding protein, alpha subunit</fullName>
    </submittedName>
</protein>
<evidence type="ECO:0000313" key="6">
    <source>
        <dbReference type="EMBL" id="KAJ7028363.1"/>
    </source>
</evidence>
<evidence type="ECO:0000256" key="5">
    <source>
        <dbReference type="PIRSR" id="PIRSR601019-1"/>
    </source>
</evidence>
<dbReference type="GO" id="GO:0001664">
    <property type="term" value="F:G protein-coupled receptor binding"/>
    <property type="evidence" value="ECO:0007669"/>
    <property type="project" value="TreeGrafter"/>
</dbReference>
<dbReference type="SMART" id="SM00275">
    <property type="entry name" value="G_alpha"/>
    <property type="match status" value="1"/>
</dbReference>
<dbReference type="GO" id="GO:0005834">
    <property type="term" value="C:heterotrimeric G-protein complex"/>
    <property type="evidence" value="ECO:0007669"/>
    <property type="project" value="TreeGrafter"/>
</dbReference>
<evidence type="ECO:0000256" key="4">
    <source>
        <dbReference type="ARBA" id="ARBA00023224"/>
    </source>
</evidence>
<evidence type="ECO:0000256" key="2">
    <source>
        <dbReference type="ARBA" id="ARBA00022741"/>
    </source>
</evidence>
<keyword evidence="2 5" id="KW-0547">Nucleotide-binding</keyword>
<feature type="binding site" evidence="5">
    <location>
        <begin position="43"/>
        <end position="48"/>
    </location>
    <ligand>
        <name>GTP</name>
        <dbReference type="ChEBI" id="CHEBI:37565"/>
    </ligand>
</feature>
<dbReference type="Proteomes" id="UP001218188">
    <property type="component" value="Unassembled WGS sequence"/>
</dbReference>
<dbReference type="Gene3D" id="3.40.50.300">
    <property type="entry name" value="P-loop containing nucleotide triphosphate hydrolases"/>
    <property type="match status" value="1"/>
</dbReference>
<dbReference type="Gene3D" id="1.10.400.10">
    <property type="entry name" value="GI Alpha 1, domain 2-like"/>
    <property type="match status" value="1"/>
</dbReference>
<dbReference type="EMBL" id="JARJCM010000113">
    <property type="protein sequence ID" value="KAJ7028363.1"/>
    <property type="molecule type" value="Genomic_DNA"/>
</dbReference>
<dbReference type="PROSITE" id="PS51882">
    <property type="entry name" value="G_ALPHA"/>
    <property type="match status" value="1"/>
</dbReference>
<dbReference type="InterPro" id="IPR011025">
    <property type="entry name" value="GproteinA_insert"/>
</dbReference>
<dbReference type="GO" id="GO:0046872">
    <property type="term" value="F:metal ion binding"/>
    <property type="evidence" value="ECO:0007669"/>
    <property type="project" value="UniProtKB-KW"/>
</dbReference>
<dbReference type="SUPFAM" id="SSF47895">
    <property type="entry name" value="Transducin (alpha subunit), insertion domain"/>
    <property type="match status" value="1"/>
</dbReference>
<keyword evidence="7" id="KW-1185">Reference proteome</keyword>
<organism evidence="6 7">
    <name type="scientific">Mycena alexandri</name>
    <dbReference type="NCBI Taxonomy" id="1745969"/>
    <lineage>
        <taxon>Eukaryota</taxon>
        <taxon>Fungi</taxon>
        <taxon>Dikarya</taxon>
        <taxon>Basidiomycota</taxon>
        <taxon>Agaricomycotina</taxon>
        <taxon>Agaricomycetes</taxon>
        <taxon>Agaricomycetidae</taxon>
        <taxon>Agaricales</taxon>
        <taxon>Marasmiineae</taxon>
        <taxon>Mycenaceae</taxon>
        <taxon>Mycena</taxon>
    </lineage>
</organism>
<keyword evidence="3 5" id="KW-0342">GTP-binding</keyword>